<dbReference type="PROSITE" id="PS50092">
    <property type="entry name" value="TSP1"/>
    <property type="match status" value="1"/>
</dbReference>
<organism evidence="5 6">
    <name type="scientific">Babesia ovis</name>
    <dbReference type="NCBI Taxonomy" id="5869"/>
    <lineage>
        <taxon>Eukaryota</taxon>
        <taxon>Sar</taxon>
        <taxon>Alveolata</taxon>
        <taxon>Apicomplexa</taxon>
        <taxon>Aconoidasida</taxon>
        <taxon>Piroplasmida</taxon>
        <taxon>Babesiidae</taxon>
        <taxon>Babesia</taxon>
    </lineage>
</organism>
<evidence type="ECO:0000256" key="3">
    <source>
        <dbReference type="SAM" id="MobiDB-lite"/>
    </source>
</evidence>
<evidence type="ECO:0000256" key="4">
    <source>
        <dbReference type="SAM" id="Phobius"/>
    </source>
</evidence>
<dbReference type="EMBL" id="BLIY01000017">
    <property type="protein sequence ID" value="GFE54939.1"/>
    <property type="molecule type" value="Genomic_DNA"/>
</dbReference>
<feature type="transmembrane region" description="Helical" evidence="4">
    <location>
        <begin position="1445"/>
        <end position="1466"/>
    </location>
</feature>
<reference evidence="5" key="1">
    <citation type="submission" date="2019-12" db="EMBL/GenBank/DDBJ databases">
        <title>Genome sequence of Babesia ovis.</title>
        <authorList>
            <person name="Yamagishi J."/>
            <person name="Sevinc F."/>
            <person name="Xuan X."/>
        </authorList>
    </citation>
    <scope>NUCLEOTIDE SEQUENCE</scope>
    <source>
        <strain evidence="5">Selcuk</strain>
    </source>
</reference>
<sequence length="1487" mass="169146">MQLYTVILSVTIVILRPLWRIVGIGIIDGNSAPVTPSTSTWSKPSVRIFRNPFERARSQHKDIDSFLTRVSVPGERGADIIKKAMQQEQFESVKKEDGNEPKGNKKIAPLDIRDLTSNDEIRTVSNFIGIANAECPPGHVIAFLDAVANCAGTPRYFTVSIWDTCPYHTNCKFKLNRIGGCWSKWRLNKLKYVCIRVHDFDCILFYAKVPANRNFCLNTCMHFSKQCTNATLPISRKKRLRCIATSFKTNAFDQRCSFLFERLNKVDVRYTETYFDPKHEIGEVELTNGVWTNVKFTNPIESPVVFTSVPQSSSNPVHVDISDVSRTGFWATTYVLHCTPSCIFLSSPIKHTVQWIALSKGDHSPKPNGIIRSGIITSNVSKKVKLPLDPSRHWIVILQTQGTTMDLENIRYQRKTMLIIPALMKYRGIYRVNFAFTGNSRTDDKQVKLGYLAIEKKSDIKFHGLKLMTFVEESDMLGVAKVSIDLPYTWPNPKHIFGYVTVPVLNIPDDEDQAPIGVPRLKVFQDAPAVNTDAITYEFTTEMTVVPIMPTYRLHLANVYGFFIQDEGYAMAEEICNFAKKKGHRNISTTCYDYCINANGIRKCAHDDDLVICFQRKHPECVIDAPGLEHKIKKYVKYIRKKYPEDATPVKDYNLYIPEENTDNAPKVDEPEQKEEEKPEVVEVEAVDLIIERDCIPGPWGEWSACSNKCTSDKLTTVQVRRRPVYAPKAGLNTLSCQLTETRECTGLPQCSEFCYSREGAGEPQVFQQKYYYIWSEKCEDPNVAHDNELEPFQFIAGTQHESEVVTRMGINHNMMGLQEALNNLGNNSANSYDPRYTDPNNWSGCNAPCKLDKNNTETEYLRVPLTGYDHRRPCKQKLKNCPPKEIEEHSDEHHGCVLKYAFYDPALKTWTKDGACLCEGGYACTAEEIHVHGNTSELVSTDNDGYLEHLVRATPYQLHISLANYNRIELPTDVVRDVAYGTFKQGELGNYCATGNIEVREFSDDIMWIDCRLAVSSDYRNQSGCQDRCQLIRAACEEEIQQPTVAEIGKCVDNRIRYATTNIFVLNFKFNNCSDPMTNALTEAEICDIMERNIKRTRQCSMLCRRLVNMCKTLLDHSRERVIRHCMLRHIQKNDIVMYDRKPVNFQDLCVFKHTKIMGSGLVYCKKHKLVCEAGPWGPWKPCPASCIYMKDGKFDVPYRVRTRQLKVSTYDEKIRCIRKGVVSMEKVPCLWLPQCPDDPTIRQEMEAQQFHLVWETPIESTWDLQGWVLNDSRQGESSLDQHCTIYSGQRDVSKNNIIYQKSSCSCPTNTVPCSVLESVHSSGWFDMLQLMCHEDEMRSVLFNQSTAFYRYSCLTRSFVRQDFDAHNELCNEDGNTSFRTLHHRQQLSPFLEYAAGWTPILTSFMLLGSSVVYIGRRGAILGAVGGLTVGLTLGVIHSGSTSAIIIEGILCMFAGVTIGFIPLFPTLKINSRYIDQGLRAAALSS</sequence>
<feature type="compositionally biased region" description="Basic and acidic residues" evidence="3">
    <location>
        <begin position="666"/>
        <end position="679"/>
    </location>
</feature>
<dbReference type="Proteomes" id="UP001057455">
    <property type="component" value="Unassembled WGS sequence"/>
</dbReference>
<feature type="transmembrane region" description="Helical" evidence="4">
    <location>
        <begin position="1396"/>
        <end position="1416"/>
    </location>
</feature>
<dbReference type="SMART" id="SM00209">
    <property type="entry name" value="TSP1"/>
    <property type="match status" value="1"/>
</dbReference>
<proteinExistence type="predicted"/>
<feature type="region of interest" description="Disordered" evidence="3">
    <location>
        <begin position="660"/>
        <end position="679"/>
    </location>
</feature>
<dbReference type="SUPFAM" id="SSF82895">
    <property type="entry name" value="TSP-1 type 1 repeat"/>
    <property type="match status" value="1"/>
</dbReference>
<dbReference type="GO" id="GO:0005886">
    <property type="term" value="C:plasma membrane"/>
    <property type="evidence" value="ECO:0007669"/>
    <property type="project" value="UniProtKB-SubCell"/>
</dbReference>
<evidence type="ECO:0000256" key="1">
    <source>
        <dbReference type="ARBA" id="ARBA00004236"/>
    </source>
</evidence>
<dbReference type="Gene3D" id="2.20.100.10">
    <property type="entry name" value="Thrombospondin type-1 (TSP1) repeat"/>
    <property type="match status" value="1"/>
</dbReference>
<evidence type="ECO:0000313" key="5">
    <source>
        <dbReference type="EMBL" id="GFE54939.1"/>
    </source>
</evidence>
<keyword evidence="2" id="KW-1003">Cell membrane</keyword>
<dbReference type="OrthoDB" id="365306at2759"/>
<feature type="transmembrane region" description="Helical" evidence="4">
    <location>
        <begin position="1421"/>
        <end position="1439"/>
    </location>
</feature>
<comment type="subcellular location">
    <subcellularLocation>
        <location evidence="1">Cell membrane</location>
    </subcellularLocation>
</comment>
<keyword evidence="4" id="KW-0472">Membrane</keyword>
<dbReference type="InterPro" id="IPR000884">
    <property type="entry name" value="TSP1_rpt"/>
</dbReference>
<dbReference type="InterPro" id="IPR036383">
    <property type="entry name" value="TSP1_rpt_sf"/>
</dbReference>
<keyword evidence="6" id="KW-1185">Reference proteome</keyword>
<keyword evidence="4" id="KW-0812">Transmembrane</keyword>
<comment type="caution">
    <text evidence="5">The sequence shown here is derived from an EMBL/GenBank/DDBJ whole genome shotgun (WGS) entry which is preliminary data.</text>
</comment>
<name>A0A9W5TEP6_BABOV</name>
<protein>
    <submittedName>
        <fullName evidence="5">Type I repeat containing protein</fullName>
    </submittedName>
</protein>
<keyword evidence="4" id="KW-1133">Transmembrane helix</keyword>
<evidence type="ECO:0000313" key="6">
    <source>
        <dbReference type="Proteomes" id="UP001057455"/>
    </source>
</evidence>
<evidence type="ECO:0000256" key="2">
    <source>
        <dbReference type="ARBA" id="ARBA00022475"/>
    </source>
</evidence>
<accession>A0A9W5TEP6</accession>
<gene>
    <name evidence="5" type="ORF">BaOVIS_023430</name>
</gene>